<dbReference type="AlphaFoldDB" id="A0A139BWU9"/>
<feature type="transmembrane region" description="Helical" evidence="1">
    <location>
        <begin position="80"/>
        <end position="96"/>
    </location>
</feature>
<keyword evidence="1" id="KW-1133">Transmembrane helix</keyword>
<reference evidence="2 3" key="1">
    <citation type="submission" date="2016-02" db="EMBL/GenBank/DDBJ databases">
        <authorList>
            <person name="Wen L."/>
            <person name="He K."/>
            <person name="Yang H."/>
        </authorList>
    </citation>
    <scope>NUCLEOTIDE SEQUENCE [LARGE SCALE GENOMIC DNA]</scope>
    <source>
        <strain evidence="2">ShG14-8</strain>
    </source>
</reference>
<accession>A0A139BWU9</accession>
<protein>
    <submittedName>
        <fullName evidence="2">Uncharacterized protein</fullName>
    </submittedName>
</protein>
<name>A0A139BWU9_9PROT</name>
<organism evidence="2 3">
    <name type="scientific">Candidatus Gallionella acididurans</name>
    <dbReference type="NCBI Taxonomy" id="1796491"/>
    <lineage>
        <taxon>Bacteria</taxon>
        <taxon>Pseudomonadati</taxon>
        <taxon>Pseudomonadota</taxon>
        <taxon>Betaproteobacteria</taxon>
        <taxon>Nitrosomonadales</taxon>
        <taxon>Gallionellaceae</taxon>
        <taxon>Gallionella</taxon>
    </lineage>
</organism>
<reference evidence="2 3" key="2">
    <citation type="submission" date="2016-03" db="EMBL/GenBank/DDBJ databases">
        <title>New uncultured bacterium of the family Gallionellaceae from acid mine drainage: description and reconstruction of genome based on metagenomic analysis of microbial community.</title>
        <authorList>
            <person name="Kadnikov V."/>
            <person name="Ivasenko D."/>
            <person name="Beletsky A."/>
            <person name="Mardanov A."/>
            <person name="Danilova E."/>
            <person name="Pimenov N."/>
            <person name="Karnachuk O."/>
            <person name="Ravin N."/>
        </authorList>
    </citation>
    <scope>NUCLEOTIDE SEQUENCE [LARGE SCALE GENOMIC DNA]</scope>
    <source>
        <strain evidence="2">ShG14-8</strain>
    </source>
</reference>
<feature type="transmembrane region" description="Helical" evidence="1">
    <location>
        <begin position="117"/>
        <end position="140"/>
    </location>
</feature>
<feature type="transmembrane region" description="Helical" evidence="1">
    <location>
        <begin position="52"/>
        <end position="74"/>
    </location>
</feature>
<evidence type="ECO:0000256" key="1">
    <source>
        <dbReference type="SAM" id="Phobius"/>
    </source>
</evidence>
<dbReference type="Proteomes" id="UP000070578">
    <property type="component" value="Unassembled WGS sequence"/>
</dbReference>
<feature type="transmembrane region" description="Helical" evidence="1">
    <location>
        <begin position="20"/>
        <end position="40"/>
    </location>
</feature>
<proteinExistence type="predicted"/>
<dbReference type="EMBL" id="LSLI01000005">
    <property type="protein sequence ID" value="KXS33471.1"/>
    <property type="molecule type" value="Genomic_DNA"/>
</dbReference>
<evidence type="ECO:0000313" key="2">
    <source>
        <dbReference type="EMBL" id="KXS33471.1"/>
    </source>
</evidence>
<sequence>MNANSANISNSPPIWNPNSIASWSLLFSPIFGAWLIYLNWQGLGEKDKAAESKYWLIGCIIWMVATAAIVIVAYDPMYRAGVVVAYILLFLTWYLVENRTQNNFIKRKFRGKYLKRAWLKPLTVALSVYLVLQLALFGVASRVATDPKCSFTHTVGGLADYRTETWGVCW</sequence>
<gene>
    <name evidence="2" type="ORF">AWT59_0352</name>
</gene>
<comment type="caution">
    <text evidence="2">The sequence shown here is derived from an EMBL/GenBank/DDBJ whole genome shotgun (WGS) entry which is preliminary data.</text>
</comment>
<keyword evidence="1" id="KW-0812">Transmembrane</keyword>
<evidence type="ECO:0000313" key="3">
    <source>
        <dbReference type="Proteomes" id="UP000070578"/>
    </source>
</evidence>
<keyword evidence="1" id="KW-0472">Membrane</keyword>